<evidence type="ECO:0000313" key="9">
    <source>
        <dbReference type="Proteomes" id="UP000271003"/>
    </source>
</evidence>
<comment type="subcellular location">
    <subcellularLocation>
        <location evidence="7">Cytoplasm</location>
    </subcellularLocation>
</comment>
<feature type="binding site" evidence="7">
    <location>
        <begin position="35"/>
        <end position="37"/>
    </location>
    <ligand>
        <name>S-adenosyl-L-methionine</name>
        <dbReference type="ChEBI" id="CHEBI:59789"/>
    </ligand>
</feature>
<reference evidence="8 9" key="1">
    <citation type="journal article" date="2018" name="Int. J. Syst. Evol. Microbiol.">
        <title>Mesosutterella multiformis gen. nov., sp. nov., a member of the family Sutterellaceae and Sutterella megalosphaeroides sp. nov., isolated from human faeces.</title>
        <authorList>
            <person name="Sakamoto M."/>
            <person name="Ikeyama N."/>
            <person name="Kunihiro T."/>
            <person name="Iino T."/>
            <person name="Yuki M."/>
            <person name="Ohkuma M."/>
        </authorList>
    </citation>
    <scope>NUCLEOTIDE SEQUENCE [LARGE SCALE GENOMIC DNA]</scope>
    <source>
        <strain evidence="8 9">6FBBBH3</strain>
    </source>
</reference>
<keyword evidence="3 7" id="KW-0698">rRNA processing</keyword>
<dbReference type="FunFam" id="1.10.150.170:FF:000001">
    <property type="entry name" value="Ribosomal RNA small subunit methyltransferase H"/>
    <property type="match status" value="1"/>
</dbReference>
<feature type="binding site" evidence="7">
    <location>
        <position position="109"/>
    </location>
    <ligand>
        <name>S-adenosyl-L-methionine</name>
        <dbReference type="ChEBI" id="CHEBI:59789"/>
    </ligand>
</feature>
<keyword evidence="5 7" id="KW-0808">Transferase</keyword>
<dbReference type="InterPro" id="IPR002903">
    <property type="entry name" value="RsmH"/>
</dbReference>
<comment type="function">
    <text evidence="7">Specifically methylates the N4 position of cytidine in position 1402 (C1402) of 16S rRNA.</text>
</comment>
<dbReference type="NCBIfam" id="TIGR00006">
    <property type="entry name" value="16S rRNA (cytosine(1402)-N(4))-methyltransferase RsmH"/>
    <property type="match status" value="1"/>
</dbReference>
<dbReference type="EC" id="2.1.1.199" evidence="7"/>
<dbReference type="SUPFAM" id="SSF81799">
    <property type="entry name" value="Putative methyltransferase TM0872, insert domain"/>
    <property type="match status" value="1"/>
</dbReference>
<evidence type="ECO:0000256" key="5">
    <source>
        <dbReference type="ARBA" id="ARBA00022679"/>
    </source>
</evidence>
<evidence type="ECO:0000313" key="8">
    <source>
        <dbReference type="EMBL" id="BBF22497.1"/>
    </source>
</evidence>
<keyword evidence="6 7" id="KW-0949">S-adenosyl-L-methionine</keyword>
<dbReference type="RefSeq" id="WP_120176199.1">
    <property type="nucleotide sequence ID" value="NZ_AP018786.1"/>
</dbReference>
<organism evidence="8 9">
    <name type="scientific">Sutterella megalosphaeroides</name>
    <dbReference type="NCBI Taxonomy" id="2494234"/>
    <lineage>
        <taxon>Bacteria</taxon>
        <taxon>Pseudomonadati</taxon>
        <taxon>Pseudomonadota</taxon>
        <taxon>Betaproteobacteria</taxon>
        <taxon>Burkholderiales</taxon>
        <taxon>Sutterellaceae</taxon>
        <taxon>Sutterella</taxon>
    </lineage>
</organism>
<feature type="binding site" evidence="7">
    <location>
        <position position="102"/>
    </location>
    <ligand>
        <name>S-adenosyl-L-methionine</name>
        <dbReference type="ChEBI" id="CHEBI:59789"/>
    </ligand>
</feature>
<keyword evidence="9" id="KW-1185">Reference proteome</keyword>
<dbReference type="PANTHER" id="PTHR11265:SF0">
    <property type="entry name" value="12S RRNA N4-METHYLCYTIDINE METHYLTRANSFERASE"/>
    <property type="match status" value="1"/>
</dbReference>
<dbReference type="GO" id="GO:0005737">
    <property type="term" value="C:cytoplasm"/>
    <property type="evidence" value="ECO:0007669"/>
    <property type="project" value="UniProtKB-SubCell"/>
</dbReference>
<dbReference type="Proteomes" id="UP000271003">
    <property type="component" value="Chromosome"/>
</dbReference>
<dbReference type="HAMAP" id="MF_01007">
    <property type="entry name" value="16SrRNA_methyltr_H"/>
    <property type="match status" value="1"/>
</dbReference>
<dbReference type="GO" id="GO:0070475">
    <property type="term" value="P:rRNA base methylation"/>
    <property type="evidence" value="ECO:0007669"/>
    <property type="project" value="UniProtKB-UniRule"/>
</dbReference>
<dbReference type="Gene3D" id="3.40.50.150">
    <property type="entry name" value="Vaccinia Virus protein VP39"/>
    <property type="match status" value="1"/>
</dbReference>
<comment type="similarity">
    <text evidence="1 7">Belongs to the methyltransferase superfamily. RsmH family.</text>
</comment>
<sequence>MAEPFVHLSVLGEESPEALVIRPDGLYVDGTFGRGGHSRRILAKLAPEGRLIAFDRDPEAVRAAAEIDDARFRIVHAPFSTMAEELARLGVAAGEVDGVFLDIGVSSPQIDDASRGFSFRFEGPLDMRMDTTTGVTAAEWLNTTDEKTIRRVIDLYGEERFAGPIARAIVARRAEKPFATTGDLADLVASVVPRNKKDMGQHPATRTFQAIRIEVNRELEELRTALNAAGRLLAPAGRLAVISFHSLEDRIVKRFFDRAAHPERDLDPRLPIPVSKLPKPAFVDVERIRPSEAECAANPRARSAILRAGTRTAEPWTNIEV</sequence>
<gene>
    <name evidence="7 8" type="primary">rsmH</name>
    <name evidence="8" type="ORF">SUTMEG_03880</name>
</gene>
<name>A0A2Z6IA69_9BURK</name>
<dbReference type="EMBL" id="AP018786">
    <property type="protein sequence ID" value="BBF22497.1"/>
    <property type="molecule type" value="Genomic_DNA"/>
</dbReference>
<evidence type="ECO:0000256" key="2">
    <source>
        <dbReference type="ARBA" id="ARBA00022490"/>
    </source>
</evidence>
<accession>A0A2Z6IA69</accession>
<dbReference type="GO" id="GO:0071424">
    <property type="term" value="F:rRNA (cytosine-N4-)-methyltransferase activity"/>
    <property type="evidence" value="ECO:0007669"/>
    <property type="project" value="UniProtKB-UniRule"/>
</dbReference>
<dbReference type="SUPFAM" id="SSF53335">
    <property type="entry name" value="S-adenosyl-L-methionine-dependent methyltransferases"/>
    <property type="match status" value="1"/>
</dbReference>
<evidence type="ECO:0000256" key="3">
    <source>
        <dbReference type="ARBA" id="ARBA00022552"/>
    </source>
</evidence>
<evidence type="ECO:0000256" key="1">
    <source>
        <dbReference type="ARBA" id="ARBA00010396"/>
    </source>
</evidence>
<dbReference type="AlphaFoldDB" id="A0A2Z6IA69"/>
<dbReference type="PIRSF" id="PIRSF004486">
    <property type="entry name" value="MraW"/>
    <property type="match status" value="1"/>
</dbReference>
<dbReference type="Pfam" id="PF01795">
    <property type="entry name" value="Methyltransf_5"/>
    <property type="match status" value="1"/>
</dbReference>
<proteinExistence type="inferred from homology"/>
<keyword evidence="2 7" id="KW-0963">Cytoplasm</keyword>
<dbReference type="KEGG" id="sutt:SUTMEG_03880"/>
<feature type="binding site" evidence="7">
    <location>
        <position position="55"/>
    </location>
    <ligand>
        <name>S-adenosyl-L-methionine</name>
        <dbReference type="ChEBI" id="CHEBI:59789"/>
    </ligand>
</feature>
<comment type="catalytic activity">
    <reaction evidence="7">
        <text>cytidine(1402) in 16S rRNA + S-adenosyl-L-methionine = N(4)-methylcytidine(1402) in 16S rRNA + S-adenosyl-L-homocysteine + H(+)</text>
        <dbReference type="Rhea" id="RHEA:42928"/>
        <dbReference type="Rhea" id="RHEA-COMP:10286"/>
        <dbReference type="Rhea" id="RHEA-COMP:10287"/>
        <dbReference type="ChEBI" id="CHEBI:15378"/>
        <dbReference type="ChEBI" id="CHEBI:57856"/>
        <dbReference type="ChEBI" id="CHEBI:59789"/>
        <dbReference type="ChEBI" id="CHEBI:74506"/>
        <dbReference type="ChEBI" id="CHEBI:82748"/>
        <dbReference type="EC" id="2.1.1.199"/>
    </reaction>
</comment>
<keyword evidence="4 7" id="KW-0489">Methyltransferase</keyword>
<protein>
    <recommendedName>
        <fullName evidence="7">Ribosomal RNA small subunit methyltransferase H</fullName>
        <ecNumber evidence="7">2.1.1.199</ecNumber>
    </recommendedName>
    <alternativeName>
        <fullName evidence="7">16S rRNA m(4)C1402 methyltransferase</fullName>
    </alternativeName>
    <alternativeName>
        <fullName evidence="7">rRNA (cytosine-N(4)-)-methyltransferase RsmH</fullName>
    </alternativeName>
</protein>
<feature type="binding site" evidence="7">
    <location>
        <position position="79"/>
    </location>
    <ligand>
        <name>S-adenosyl-L-methionine</name>
        <dbReference type="ChEBI" id="CHEBI:59789"/>
    </ligand>
</feature>
<dbReference type="InterPro" id="IPR023397">
    <property type="entry name" value="SAM-dep_MeTrfase_MraW_recog"/>
</dbReference>
<dbReference type="InterPro" id="IPR029063">
    <property type="entry name" value="SAM-dependent_MTases_sf"/>
</dbReference>
<dbReference type="Gene3D" id="1.10.150.170">
    <property type="entry name" value="Putative methyltransferase TM0872, insert domain"/>
    <property type="match status" value="1"/>
</dbReference>
<evidence type="ECO:0000256" key="6">
    <source>
        <dbReference type="ARBA" id="ARBA00022691"/>
    </source>
</evidence>
<evidence type="ECO:0000256" key="7">
    <source>
        <dbReference type="HAMAP-Rule" id="MF_01007"/>
    </source>
</evidence>
<dbReference type="PANTHER" id="PTHR11265">
    <property type="entry name" value="S-ADENOSYL-METHYLTRANSFERASE MRAW"/>
    <property type="match status" value="1"/>
</dbReference>
<evidence type="ECO:0000256" key="4">
    <source>
        <dbReference type="ARBA" id="ARBA00022603"/>
    </source>
</evidence>
<dbReference type="OrthoDB" id="9806637at2"/>